<dbReference type="EMBL" id="CAJHIT010000005">
    <property type="protein sequence ID" value="CAD6502116.1"/>
    <property type="molecule type" value="Genomic_DNA"/>
</dbReference>
<evidence type="ECO:0000313" key="3">
    <source>
        <dbReference type="Proteomes" id="UP000683417"/>
    </source>
</evidence>
<feature type="non-terminal residue" evidence="2">
    <location>
        <position position="1"/>
    </location>
</feature>
<evidence type="ECO:0000256" key="1">
    <source>
        <dbReference type="SAM" id="Phobius"/>
    </source>
</evidence>
<keyword evidence="1" id="KW-0472">Membrane</keyword>
<organism evidence="2 3">
    <name type="scientific">Blumeria graminis f. sp. triticale</name>
    <dbReference type="NCBI Taxonomy" id="1689686"/>
    <lineage>
        <taxon>Eukaryota</taxon>
        <taxon>Fungi</taxon>
        <taxon>Dikarya</taxon>
        <taxon>Ascomycota</taxon>
        <taxon>Pezizomycotina</taxon>
        <taxon>Leotiomycetes</taxon>
        <taxon>Erysiphales</taxon>
        <taxon>Erysiphaceae</taxon>
        <taxon>Blumeria</taxon>
    </lineage>
</organism>
<accession>A0A9W4GET5</accession>
<name>A0A9W4GET5_BLUGR</name>
<gene>
    <name evidence="2" type="ORF">BGTH12_LOCUS3474</name>
</gene>
<keyword evidence="1" id="KW-1133">Transmembrane helix</keyword>
<protein>
    <submittedName>
        <fullName evidence="2">BgTH12-02357</fullName>
    </submittedName>
</protein>
<comment type="caution">
    <text evidence="2">The sequence shown here is derived from an EMBL/GenBank/DDBJ whole genome shotgun (WGS) entry which is preliminary data.</text>
</comment>
<reference evidence="2" key="1">
    <citation type="submission" date="2020-10" db="EMBL/GenBank/DDBJ databases">
        <authorList>
            <person name="Muller C M."/>
        </authorList>
    </citation>
    <scope>NUCLEOTIDE SEQUENCE</scope>
    <source>
        <strain evidence="2">THUN-12</strain>
    </source>
</reference>
<sequence>SPLIFPHKHRRVLSLSRVTFLFVVVNSKAPPVFGILVSAFLSSQIHSPSFRTVVVPVFYSIQITSVP</sequence>
<feature type="transmembrane region" description="Helical" evidence="1">
    <location>
        <begin position="20"/>
        <end position="41"/>
    </location>
</feature>
<proteinExistence type="predicted"/>
<dbReference type="AlphaFoldDB" id="A0A9W4GET5"/>
<dbReference type="Proteomes" id="UP000683417">
    <property type="component" value="Unassembled WGS sequence"/>
</dbReference>
<evidence type="ECO:0000313" key="2">
    <source>
        <dbReference type="EMBL" id="CAD6502116.1"/>
    </source>
</evidence>
<keyword evidence="1" id="KW-0812">Transmembrane</keyword>